<dbReference type="SUPFAM" id="SSF51569">
    <property type="entry name" value="Aldolase"/>
    <property type="match status" value="1"/>
</dbReference>
<name>A0A024GI56_9STRA</name>
<dbReference type="EMBL" id="CAIX01000132">
    <property type="protein sequence ID" value="CCI46573.1"/>
    <property type="molecule type" value="Genomic_DNA"/>
</dbReference>
<gene>
    <name evidence="1" type="ORF">BN9_075160</name>
</gene>
<dbReference type="Proteomes" id="UP000053237">
    <property type="component" value="Unassembled WGS sequence"/>
</dbReference>
<dbReference type="InParanoid" id="A0A024GI56"/>
<reference evidence="1 2" key="1">
    <citation type="submission" date="2012-05" db="EMBL/GenBank/DDBJ databases">
        <title>Recombination and specialization in a pathogen metapopulation.</title>
        <authorList>
            <person name="Gardiner A."/>
            <person name="Kemen E."/>
            <person name="Schultz-Larsen T."/>
            <person name="MacLean D."/>
            <person name="Van Oosterhout C."/>
            <person name="Jones J.D.G."/>
        </authorList>
    </citation>
    <scope>NUCLEOTIDE SEQUENCE [LARGE SCALE GENOMIC DNA]</scope>
    <source>
        <strain evidence="1 2">Ac Nc2</strain>
    </source>
</reference>
<dbReference type="Gene3D" id="3.20.20.70">
    <property type="entry name" value="Aldolase class I"/>
    <property type="match status" value="1"/>
</dbReference>
<protein>
    <submittedName>
        <fullName evidence="1">Uncharacterized protein</fullName>
    </submittedName>
</protein>
<evidence type="ECO:0000313" key="1">
    <source>
        <dbReference type="EMBL" id="CCI46573.1"/>
    </source>
</evidence>
<keyword evidence="2" id="KW-1185">Reference proteome</keyword>
<comment type="caution">
    <text evidence="1">The sequence shown here is derived from an EMBL/GenBank/DDBJ whole genome shotgun (WGS) entry which is preliminary data.</text>
</comment>
<accession>A0A024GI56</accession>
<dbReference type="AlphaFoldDB" id="A0A024GI56"/>
<evidence type="ECO:0000313" key="2">
    <source>
        <dbReference type="Proteomes" id="UP000053237"/>
    </source>
</evidence>
<dbReference type="InterPro" id="IPR013785">
    <property type="entry name" value="Aldolase_TIM"/>
</dbReference>
<sequence length="65" mass="7500">MKSNITLIRAKLPAKVMIDCSHVILESNQIEGNQYLTQDKTKLVYEKSITDACINRKNTEIVYRD</sequence>
<organism evidence="1 2">
    <name type="scientific">Albugo candida</name>
    <dbReference type="NCBI Taxonomy" id="65357"/>
    <lineage>
        <taxon>Eukaryota</taxon>
        <taxon>Sar</taxon>
        <taxon>Stramenopiles</taxon>
        <taxon>Oomycota</taxon>
        <taxon>Peronosporomycetes</taxon>
        <taxon>Albuginales</taxon>
        <taxon>Albuginaceae</taxon>
        <taxon>Albugo</taxon>
    </lineage>
</organism>
<proteinExistence type="predicted"/>